<feature type="non-terminal residue" evidence="1">
    <location>
        <position position="1"/>
    </location>
</feature>
<evidence type="ECO:0008006" key="2">
    <source>
        <dbReference type="Google" id="ProtNLM"/>
    </source>
</evidence>
<reference evidence="1" key="1">
    <citation type="journal article" date="2014" name="Front. Microbiol.">
        <title>High frequency of phylogenetically diverse reductive dehalogenase-homologous genes in deep subseafloor sedimentary metagenomes.</title>
        <authorList>
            <person name="Kawai M."/>
            <person name="Futagami T."/>
            <person name="Toyoda A."/>
            <person name="Takaki Y."/>
            <person name="Nishi S."/>
            <person name="Hori S."/>
            <person name="Arai W."/>
            <person name="Tsubouchi T."/>
            <person name="Morono Y."/>
            <person name="Uchiyama I."/>
            <person name="Ito T."/>
            <person name="Fujiyama A."/>
            <person name="Inagaki F."/>
            <person name="Takami H."/>
        </authorList>
    </citation>
    <scope>NUCLEOTIDE SEQUENCE</scope>
    <source>
        <strain evidence="1">Expedition CK06-06</strain>
    </source>
</reference>
<proteinExistence type="predicted"/>
<dbReference type="EMBL" id="BART01027486">
    <property type="protein sequence ID" value="GAG93642.1"/>
    <property type="molecule type" value="Genomic_DNA"/>
</dbReference>
<sequence length="167" mass="19773">KIRYVPEVMEGIDKIKKPSRIFICSTHDLFGEWIPDKWIFDIVTRLHKYPQHTFLLLTKNPKRYLKWSFRNNFWLGQTVVHKEDFVYMPDVKNTKFVSFEPLLDENIGEYYYKGVDWFIIGGLSPKPRHSDQCINIILGQASKFGVPVFIKHNARYSVVKQEFPSGM</sequence>
<gene>
    <name evidence="1" type="ORF">S01H4_48720</name>
</gene>
<organism evidence="1">
    <name type="scientific">marine sediment metagenome</name>
    <dbReference type="NCBI Taxonomy" id="412755"/>
    <lineage>
        <taxon>unclassified sequences</taxon>
        <taxon>metagenomes</taxon>
        <taxon>ecological metagenomes</taxon>
    </lineage>
</organism>
<comment type="caution">
    <text evidence="1">The sequence shown here is derived from an EMBL/GenBank/DDBJ whole genome shotgun (WGS) entry which is preliminary data.</text>
</comment>
<protein>
    <recommendedName>
        <fullName evidence="2">DUF5131 family protein</fullName>
    </recommendedName>
</protein>
<accession>X1CKV4</accession>
<dbReference type="Pfam" id="PF07505">
    <property type="entry name" value="DUF5131"/>
    <property type="match status" value="1"/>
</dbReference>
<name>X1CKV4_9ZZZZ</name>
<evidence type="ECO:0000313" key="1">
    <source>
        <dbReference type="EMBL" id="GAG93642.1"/>
    </source>
</evidence>
<dbReference type="InterPro" id="IPR011101">
    <property type="entry name" value="DUF5131"/>
</dbReference>
<dbReference type="AlphaFoldDB" id="X1CKV4"/>